<proteinExistence type="predicted"/>
<evidence type="ECO:0000313" key="3">
    <source>
        <dbReference type="EMBL" id="TVY01243.1"/>
    </source>
</evidence>
<protein>
    <recommendedName>
        <fullName evidence="5">EamA domain-containing protein</fullName>
    </recommendedName>
</protein>
<evidence type="ECO:0008006" key="5">
    <source>
        <dbReference type="Google" id="ProtNLM"/>
    </source>
</evidence>
<reference evidence="3 4" key="1">
    <citation type="submission" date="2019-07" db="EMBL/GenBank/DDBJ databases">
        <authorList>
            <person name="Kim J."/>
        </authorList>
    </citation>
    <scope>NUCLEOTIDE SEQUENCE [LARGE SCALE GENOMIC DNA]</scope>
    <source>
        <strain evidence="3 4">G13</strain>
    </source>
</reference>
<comment type="subcellular location">
    <subcellularLocation>
        <location evidence="1">Endomembrane system</location>
        <topology evidence="1">Multi-pass membrane protein</topology>
    </subcellularLocation>
</comment>
<dbReference type="InterPro" id="IPR037185">
    <property type="entry name" value="EmrE-like"/>
</dbReference>
<dbReference type="Proteomes" id="UP000316330">
    <property type="component" value="Unassembled WGS sequence"/>
</dbReference>
<evidence type="ECO:0000313" key="4">
    <source>
        <dbReference type="Proteomes" id="UP000316330"/>
    </source>
</evidence>
<evidence type="ECO:0000256" key="2">
    <source>
        <dbReference type="SAM" id="Phobius"/>
    </source>
</evidence>
<sequence>MTIVYAIALLLGGLLAINTVFAYQSKHIDPAFWSTVWYQAKLLPLFFAANVMVGYGIKFTVKALGTLTFALILSKGIELLVSVLMGFIFLKETPNWKTALGLAIVFAGVWISKSK</sequence>
<keyword evidence="4" id="KW-1185">Reference proteome</keyword>
<dbReference type="SUPFAM" id="SSF103481">
    <property type="entry name" value="Multidrug resistance efflux transporter EmrE"/>
    <property type="match status" value="1"/>
</dbReference>
<evidence type="ECO:0000256" key="1">
    <source>
        <dbReference type="ARBA" id="ARBA00004127"/>
    </source>
</evidence>
<gene>
    <name evidence="3" type="ORF">FPZ45_08835</name>
</gene>
<name>A0A559JMZ0_9BACL</name>
<dbReference type="EMBL" id="VNJJ01000004">
    <property type="protein sequence ID" value="TVY01243.1"/>
    <property type="molecule type" value="Genomic_DNA"/>
</dbReference>
<dbReference type="OrthoDB" id="2618406at2"/>
<comment type="caution">
    <text evidence="3">The sequence shown here is derived from an EMBL/GenBank/DDBJ whole genome shotgun (WGS) entry which is preliminary data.</text>
</comment>
<keyword evidence="2" id="KW-0812">Transmembrane</keyword>
<keyword evidence="2" id="KW-0472">Membrane</keyword>
<feature type="transmembrane region" description="Helical" evidence="2">
    <location>
        <begin position="96"/>
        <end position="112"/>
    </location>
</feature>
<feature type="transmembrane region" description="Helical" evidence="2">
    <location>
        <begin position="38"/>
        <end position="57"/>
    </location>
</feature>
<organism evidence="3 4">
    <name type="scientific">Cohnella terricola</name>
    <dbReference type="NCBI Taxonomy" id="1289167"/>
    <lineage>
        <taxon>Bacteria</taxon>
        <taxon>Bacillati</taxon>
        <taxon>Bacillota</taxon>
        <taxon>Bacilli</taxon>
        <taxon>Bacillales</taxon>
        <taxon>Paenibacillaceae</taxon>
        <taxon>Cohnella</taxon>
    </lineage>
</organism>
<dbReference type="AlphaFoldDB" id="A0A559JMZ0"/>
<keyword evidence="2" id="KW-1133">Transmembrane helix</keyword>
<accession>A0A559JMZ0</accession>
<dbReference type="RefSeq" id="WP_144700381.1">
    <property type="nucleotide sequence ID" value="NZ_VNJJ01000004.1"/>
</dbReference>
<feature type="transmembrane region" description="Helical" evidence="2">
    <location>
        <begin position="69"/>
        <end position="90"/>
    </location>
</feature>